<sequence length="119" mass="12567">MRRGLVLVAAALVVSACGAKVPAPPTPEQALALRPANARLASLYETSCHACHAIPETGAPLVQDRAAWDPRWKQGEAVLLDHTIQGFNAMPATGQCATCTPDDFKALIRFMAGRDDSAS</sequence>
<dbReference type="AlphaFoldDB" id="A0A290MTK7"/>
<accession>A0A290MTK7</accession>
<keyword evidence="4" id="KW-0249">Electron transport</keyword>
<reference evidence="9" key="1">
    <citation type="submission" date="2017-09" db="EMBL/GenBank/DDBJ databases">
        <title>Genome evolution observed in wild isolates of Caulobacter crescentus.</title>
        <authorList>
            <person name="Ely B."/>
            <person name="Wilson K."/>
            <person name="Scott D."/>
        </authorList>
    </citation>
    <scope>NUCLEOTIDE SEQUENCE [LARGE SCALE GENOMIC DNA]</scope>
    <source>
        <strain evidence="9">CB13b1a</strain>
    </source>
</reference>
<feature type="signal peptide" evidence="6">
    <location>
        <begin position="1"/>
        <end position="19"/>
    </location>
</feature>
<dbReference type="InterPro" id="IPR036909">
    <property type="entry name" value="Cyt_c-like_dom_sf"/>
</dbReference>
<evidence type="ECO:0000256" key="5">
    <source>
        <dbReference type="ARBA" id="ARBA00023004"/>
    </source>
</evidence>
<evidence type="ECO:0000256" key="6">
    <source>
        <dbReference type="SAM" id="SignalP"/>
    </source>
</evidence>
<dbReference type="Gene3D" id="1.10.760.10">
    <property type="entry name" value="Cytochrome c-like domain"/>
    <property type="match status" value="1"/>
</dbReference>
<dbReference type="PANTHER" id="PTHR40942">
    <property type="match status" value="1"/>
</dbReference>
<evidence type="ECO:0000256" key="1">
    <source>
        <dbReference type="ARBA" id="ARBA00022448"/>
    </source>
</evidence>
<protein>
    <submittedName>
        <fullName evidence="8">Cytochrome c5 family protein</fullName>
    </submittedName>
</protein>
<dbReference type="PANTHER" id="PTHR40942:SF4">
    <property type="entry name" value="CYTOCHROME C5"/>
    <property type="match status" value="1"/>
</dbReference>
<dbReference type="Proteomes" id="UP000217311">
    <property type="component" value="Chromosome"/>
</dbReference>
<dbReference type="InterPro" id="IPR009056">
    <property type="entry name" value="Cyt_c-like_dom"/>
</dbReference>
<evidence type="ECO:0000256" key="2">
    <source>
        <dbReference type="ARBA" id="ARBA00022617"/>
    </source>
</evidence>
<evidence type="ECO:0000313" key="9">
    <source>
        <dbReference type="Proteomes" id="UP000217311"/>
    </source>
</evidence>
<keyword evidence="1" id="KW-0813">Transport</keyword>
<dbReference type="EMBL" id="CP023315">
    <property type="protein sequence ID" value="ATC32267.1"/>
    <property type="molecule type" value="Genomic_DNA"/>
</dbReference>
<dbReference type="PRINTS" id="PR00607">
    <property type="entry name" value="CYTCHROMECIE"/>
</dbReference>
<feature type="domain" description="Cytochrome c" evidence="7">
    <location>
        <begin position="37"/>
        <end position="111"/>
    </location>
</feature>
<evidence type="ECO:0000259" key="7">
    <source>
        <dbReference type="Pfam" id="PF13442"/>
    </source>
</evidence>
<keyword evidence="6" id="KW-0732">Signal</keyword>
<proteinExistence type="predicted"/>
<name>A0A290MTK7_CAUVI</name>
<gene>
    <name evidence="8" type="ORF">CA606_07830</name>
</gene>
<dbReference type="GO" id="GO:0005506">
    <property type="term" value="F:iron ion binding"/>
    <property type="evidence" value="ECO:0007669"/>
    <property type="project" value="InterPro"/>
</dbReference>
<keyword evidence="3" id="KW-0479">Metal-binding</keyword>
<dbReference type="RefSeq" id="WP_096051688.1">
    <property type="nucleotide sequence ID" value="NZ_CP023315.3"/>
</dbReference>
<keyword evidence="2" id="KW-0349">Heme</keyword>
<dbReference type="Pfam" id="PF13442">
    <property type="entry name" value="Cytochrome_CBB3"/>
    <property type="match status" value="1"/>
</dbReference>
<evidence type="ECO:0000256" key="3">
    <source>
        <dbReference type="ARBA" id="ARBA00022723"/>
    </source>
</evidence>
<dbReference type="GO" id="GO:0020037">
    <property type="term" value="F:heme binding"/>
    <property type="evidence" value="ECO:0007669"/>
    <property type="project" value="InterPro"/>
</dbReference>
<organism evidence="8 9">
    <name type="scientific">Caulobacter vibrioides</name>
    <name type="common">Caulobacter crescentus</name>
    <dbReference type="NCBI Taxonomy" id="155892"/>
    <lineage>
        <taxon>Bacteria</taxon>
        <taxon>Pseudomonadati</taxon>
        <taxon>Pseudomonadota</taxon>
        <taxon>Alphaproteobacteria</taxon>
        <taxon>Caulobacterales</taxon>
        <taxon>Caulobacteraceae</taxon>
        <taxon>Caulobacter</taxon>
    </lineage>
</organism>
<dbReference type="InterPro" id="IPR002323">
    <property type="entry name" value="Cyt_CIE"/>
</dbReference>
<evidence type="ECO:0000256" key="4">
    <source>
        <dbReference type="ARBA" id="ARBA00022982"/>
    </source>
</evidence>
<feature type="chain" id="PRO_5013262150" evidence="6">
    <location>
        <begin position="20"/>
        <end position="119"/>
    </location>
</feature>
<dbReference type="SUPFAM" id="SSF46626">
    <property type="entry name" value="Cytochrome c"/>
    <property type="match status" value="1"/>
</dbReference>
<dbReference type="GO" id="GO:0009055">
    <property type="term" value="F:electron transfer activity"/>
    <property type="evidence" value="ECO:0007669"/>
    <property type="project" value="InterPro"/>
</dbReference>
<keyword evidence="5" id="KW-0408">Iron</keyword>
<dbReference type="PROSITE" id="PS51257">
    <property type="entry name" value="PROKAR_LIPOPROTEIN"/>
    <property type="match status" value="1"/>
</dbReference>
<evidence type="ECO:0000313" key="8">
    <source>
        <dbReference type="EMBL" id="ATC32267.1"/>
    </source>
</evidence>